<reference evidence="2" key="1">
    <citation type="submission" date="2021-02" db="EMBL/GenBank/DDBJ databases">
        <authorList>
            <person name="Dougan E. K."/>
            <person name="Rhodes N."/>
            <person name="Thang M."/>
            <person name="Chan C."/>
        </authorList>
    </citation>
    <scope>NUCLEOTIDE SEQUENCE</scope>
</reference>
<evidence type="ECO:0000256" key="1">
    <source>
        <dbReference type="SAM" id="MobiDB-lite"/>
    </source>
</evidence>
<dbReference type="OrthoDB" id="424469at2759"/>
<dbReference type="EMBL" id="CAJNIZ010003381">
    <property type="protein sequence ID" value="CAE7221961.1"/>
    <property type="molecule type" value="Genomic_DNA"/>
</dbReference>
<feature type="compositionally biased region" description="Acidic residues" evidence="1">
    <location>
        <begin position="407"/>
        <end position="419"/>
    </location>
</feature>
<accession>A0A812K454</accession>
<feature type="non-terminal residue" evidence="2">
    <location>
        <position position="709"/>
    </location>
</feature>
<proteinExistence type="predicted"/>
<protein>
    <submittedName>
        <fullName evidence="2">TSA 417 protein</fullName>
    </submittedName>
</protein>
<keyword evidence="3" id="KW-1185">Reference proteome</keyword>
<gene>
    <name evidence="2" type="primary">TSA 417</name>
    <name evidence="2" type="ORF">SPIL2461_LOCUS2967</name>
</gene>
<comment type="caution">
    <text evidence="2">The sequence shown here is derived from an EMBL/GenBank/DDBJ whole genome shotgun (WGS) entry which is preliminary data.</text>
</comment>
<feature type="region of interest" description="Disordered" evidence="1">
    <location>
        <begin position="515"/>
        <end position="542"/>
    </location>
</feature>
<feature type="region of interest" description="Disordered" evidence="1">
    <location>
        <begin position="18"/>
        <end position="60"/>
    </location>
</feature>
<dbReference type="Proteomes" id="UP000649617">
    <property type="component" value="Unassembled WGS sequence"/>
</dbReference>
<evidence type="ECO:0000313" key="2">
    <source>
        <dbReference type="EMBL" id="CAE7221961.1"/>
    </source>
</evidence>
<feature type="region of interest" description="Disordered" evidence="1">
    <location>
        <begin position="407"/>
        <end position="437"/>
    </location>
</feature>
<evidence type="ECO:0000313" key="3">
    <source>
        <dbReference type="Proteomes" id="UP000649617"/>
    </source>
</evidence>
<dbReference type="AlphaFoldDB" id="A0A812K454"/>
<feature type="compositionally biased region" description="Polar residues" evidence="1">
    <location>
        <begin position="532"/>
        <end position="542"/>
    </location>
</feature>
<feature type="compositionally biased region" description="Polar residues" evidence="1">
    <location>
        <begin position="688"/>
        <end position="709"/>
    </location>
</feature>
<sequence>IWYAQCFARLGFGRRRRMRSVRSPRSPGANPESGRFSPGRGSPRDFPRPEPCSSPQHALPASPMERAWTLWRRRCCQCVFAVVVSCLRRLCTPCLRLATTCWPKKRIKKNGRQVLRRRGLLVDKLRENGKTGSLIDMWEDIAELGGKQVDVMQLAVLPRPLYNAVPKPKVHLWLRQPWLRLFESLKVCAFTICGLWKEGANLSPLRVRWRCRELVKQAGRGYLDQEDYAVTQSSTAATVALLLLWLPGCSIFSLPARYCNSPPLRNMDGSLDIMKHRIQDYVENGLSYKEAEVALRKYLAAGEKNLKIRMRYLARARKVQQCISVAITSCLLVLVSPVTMGDGVTWAAPTFFLLLFALATAHALMERLLIPWLSPMKITMLSVLREIPEEIAVMEKVLEAYRNFPQEEVESSEDGEESSDYSSANESFLDEDPASENLPEVLGSKKVKILVRPKAARLRMRFELMRALPASGAHLLRYQREEPLKYGRLLRIPGLLPPLVRRGLRSRKDRYYSRKTTQDNLRQPRSAAREVQTYSFSPTPESDWNHKEPLFRLRRSHSLGTGVAFENKPEEREPRDHWDLHSDIFDESSRSGIPWMPKVSERMPERGLVDQFEMVGTFKPHAQARSIKEVALTGLIRDTRLGDRLLKTFAAVTGMETVPQDVWQEPVDEALEAEHYKAVDPNALSVPSGRNSGPDTGDTGSDPTQAQTG</sequence>
<name>A0A812K454_SYMPI</name>
<feature type="region of interest" description="Disordered" evidence="1">
    <location>
        <begin position="678"/>
        <end position="709"/>
    </location>
</feature>
<organism evidence="2 3">
    <name type="scientific">Symbiodinium pilosum</name>
    <name type="common">Dinoflagellate</name>
    <dbReference type="NCBI Taxonomy" id="2952"/>
    <lineage>
        <taxon>Eukaryota</taxon>
        <taxon>Sar</taxon>
        <taxon>Alveolata</taxon>
        <taxon>Dinophyceae</taxon>
        <taxon>Suessiales</taxon>
        <taxon>Symbiodiniaceae</taxon>
        <taxon>Symbiodinium</taxon>
    </lineage>
</organism>